<dbReference type="PANTHER" id="PTHR43752:SF2">
    <property type="entry name" value="BNR_ASP-BOX REPEAT FAMILY PROTEIN"/>
    <property type="match status" value="1"/>
</dbReference>
<evidence type="ECO:0000256" key="1">
    <source>
        <dbReference type="SAM" id="Phobius"/>
    </source>
</evidence>
<evidence type="ECO:0000259" key="2">
    <source>
        <dbReference type="Pfam" id="PF13088"/>
    </source>
</evidence>
<sequence length="455" mass="51312">MRICRLLAWIPVLVIMAVLSLFALVSINVEKLFFSSKPISSSDNSNNDQLIPNQRYVERKGRVRGDDSDEPGRRALIEVNMTPATSNYMSNLSWTVVKSDFTFAVGKAPFNSCHASTIVEIEKDHLLVAYFGGSREGALMLKFGYKDSRWEPPERWVLAPPWVVDEERNVPMWNPVLVMLPSKELLLFYKIGLEVQKWSGFMKRSVDSGATWLHREQLPPGILGPTKNKASFSLQPLLLSDGRILCGSSIESWNSWGAWMDVTQDFGYTWKKFGPIYIQNEPLGVIQPFPYQTKNGTVRVLMRSFLTAGRIYMSESTDGGLTWSFARPTQLPNPNSVGIDGVKIKDGGLIIAHNTNTRGELKLAFSDDDGDSWKEVITLEKNYSMEFSYPAVIMSMDGLIHITYTYNRTQIKVNILLACYIFCDFFFVLVNAKNSLFLNAACSYPARVTIISEAL</sequence>
<dbReference type="EMBL" id="CAJEUB010000070">
    <property type="protein sequence ID" value="CAD1848168.1"/>
    <property type="molecule type" value="Genomic_DNA"/>
</dbReference>
<accession>A0A6V7QYV0</accession>
<organism evidence="3">
    <name type="scientific">Ananas comosus var. bracteatus</name>
    <name type="common">red pineapple</name>
    <dbReference type="NCBI Taxonomy" id="296719"/>
    <lineage>
        <taxon>Eukaryota</taxon>
        <taxon>Viridiplantae</taxon>
        <taxon>Streptophyta</taxon>
        <taxon>Embryophyta</taxon>
        <taxon>Tracheophyta</taxon>
        <taxon>Spermatophyta</taxon>
        <taxon>Magnoliopsida</taxon>
        <taxon>Liliopsida</taxon>
        <taxon>Poales</taxon>
        <taxon>Bromeliaceae</taxon>
        <taxon>Bromelioideae</taxon>
        <taxon>Ananas</taxon>
    </lineage>
</organism>
<proteinExistence type="predicted"/>
<dbReference type="Pfam" id="PF13088">
    <property type="entry name" value="BNR_2"/>
    <property type="match status" value="1"/>
</dbReference>
<dbReference type="Gene3D" id="2.120.10.10">
    <property type="match status" value="1"/>
</dbReference>
<evidence type="ECO:0000313" key="3">
    <source>
        <dbReference type="EMBL" id="CAD1848168.1"/>
    </source>
</evidence>
<dbReference type="AlphaFoldDB" id="A0A6V7QYV0"/>
<dbReference type="PANTHER" id="PTHR43752">
    <property type="entry name" value="BNR/ASP-BOX REPEAT FAMILY PROTEIN"/>
    <property type="match status" value="1"/>
</dbReference>
<keyword evidence="1" id="KW-0472">Membrane</keyword>
<feature type="domain" description="Sialidase" evidence="2">
    <location>
        <begin position="124"/>
        <end position="402"/>
    </location>
</feature>
<keyword evidence="1" id="KW-1133">Transmembrane helix</keyword>
<feature type="transmembrane region" description="Helical" evidence="1">
    <location>
        <begin position="7"/>
        <end position="27"/>
    </location>
</feature>
<reference evidence="3" key="1">
    <citation type="submission" date="2020-07" db="EMBL/GenBank/DDBJ databases">
        <authorList>
            <person name="Lin J."/>
        </authorList>
    </citation>
    <scope>NUCLEOTIDE SEQUENCE</scope>
</reference>
<dbReference type="CDD" id="cd15482">
    <property type="entry name" value="Sialidase_non-viral"/>
    <property type="match status" value="1"/>
</dbReference>
<keyword evidence="1" id="KW-0812">Transmembrane</keyword>
<gene>
    <name evidence="3" type="ORF">CB5_LOCUS31379</name>
</gene>
<dbReference type="SUPFAM" id="SSF50939">
    <property type="entry name" value="Sialidases"/>
    <property type="match status" value="1"/>
</dbReference>
<protein>
    <recommendedName>
        <fullName evidence="2">Sialidase domain-containing protein</fullName>
    </recommendedName>
</protein>
<dbReference type="InterPro" id="IPR011040">
    <property type="entry name" value="Sialidase"/>
</dbReference>
<dbReference type="InterPro" id="IPR036278">
    <property type="entry name" value="Sialidase_sf"/>
</dbReference>
<name>A0A6V7QYV0_ANACO</name>